<sequence length="88" mass="8191">MARISLALPLLLCLALGAALHGADAGVAAYGICQTGCNSLAAACYGAGGSVFGTVAAAFGAPASILGCNKALGACMSSCVAAGLTPSA</sequence>
<comment type="caution">
    <text evidence="2">The sequence shown here is derived from an EMBL/GenBank/DDBJ whole genome shotgun (WGS) entry which is preliminary data.</text>
</comment>
<accession>A0A835XLN3</accession>
<dbReference type="Proteomes" id="UP000612055">
    <property type="component" value="Unassembled WGS sequence"/>
</dbReference>
<organism evidence="2 3">
    <name type="scientific">Edaphochlamys debaryana</name>
    <dbReference type="NCBI Taxonomy" id="47281"/>
    <lineage>
        <taxon>Eukaryota</taxon>
        <taxon>Viridiplantae</taxon>
        <taxon>Chlorophyta</taxon>
        <taxon>core chlorophytes</taxon>
        <taxon>Chlorophyceae</taxon>
        <taxon>CS clade</taxon>
        <taxon>Chlamydomonadales</taxon>
        <taxon>Chlamydomonadales incertae sedis</taxon>
        <taxon>Edaphochlamys</taxon>
    </lineage>
</organism>
<evidence type="ECO:0008006" key="4">
    <source>
        <dbReference type="Google" id="ProtNLM"/>
    </source>
</evidence>
<keyword evidence="3" id="KW-1185">Reference proteome</keyword>
<feature type="chain" id="PRO_5032829128" description="Zygote-specific protein" evidence="1">
    <location>
        <begin position="26"/>
        <end position="88"/>
    </location>
</feature>
<evidence type="ECO:0000313" key="2">
    <source>
        <dbReference type="EMBL" id="KAG2485774.1"/>
    </source>
</evidence>
<reference evidence="2" key="1">
    <citation type="journal article" date="2020" name="bioRxiv">
        <title>Comparative genomics of Chlamydomonas.</title>
        <authorList>
            <person name="Craig R.J."/>
            <person name="Hasan A.R."/>
            <person name="Ness R.W."/>
            <person name="Keightley P.D."/>
        </authorList>
    </citation>
    <scope>NUCLEOTIDE SEQUENCE</scope>
    <source>
        <strain evidence="2">CCAP 11/70</strain>
    </source>
</reference>
<dbReference type="AlphaFoldDB" id="A0A835XLN3"/>
<dbReference type="EMBL" id="JAEHOE010000122">
    <property type="protein sequence ID" value="KAG2485774.1"/>
    <property type="molecule type" value="Genomic_DNA"/>
</dbReference>
<feature type="signal peptide" evidence="1">
    <location>
        <begin position="1"/>
        <end position="25"/>
    </location>
</feature>
<dbReference type="OrthoDB" id="10063670at2759"/>
<evidence type="ECO:0000256" key="1">
    <source>
        <dbReference type="SAM" id="SignalP"/>
    </source>
</evidence>
<evidence type="ECO:0000313" key="3">
    <source>
        <dbReference type="Proteomes" id="UP000612055"/>
    </source>
</evidence>
<protein>
    <recommendedName>
        <fullName evidence="4">Zygote-specific protein</fullName>
    </recommendedName>
</protein>
<gene>
    <name evidence="2" type="ORF">HYH03_015487</name>
</gene>
<dbReference type="PANTHER" id="PTHR37475">
    <property type="entry name" value="ZYGOTE-SPECIFIC CLASS V COPY B GENE PROTEIN"/>
    <property type="match status" value="1"/>
</dbReference>
<proteinExistence type="predicted"/>
<name>A0A835XLN3_9CHLO</name>
<dbReference type="PANTHER" id="PTHR37475:SF1">
    <property type="entry name" value="ZYGOTE-SPECIFIC PROTEIN"/>
    <property type="match status" value="1"/>
</dbReference>
<keyword evidence="1" id="KW-0732">Signal</keyword>